<comment type="caution">
    <text evidence="2">The sequence shown here is derived from an EMBL/GenBank/DDBJ whole genome shotgun (WGS) entry which is preliminary data.</text>
</comment>
<organism evidence="2 3">
    <name type="scientific">Alkaliphilus serpentinus</name>
    <dbReference type="NCBI Taxonomy" id="1482731"/>
    <lineage>
        <taxon>Bacteria</taxon>
        <taxon>Bacillati</taxon>
        <taxon>Bacillota</taxon>
        <taxon>Clostridia</taxon>
        <taxon>Peptostreptococcales</taxon>
        <taxon>Natronincolaceae</taxon>
        <taxon>Alkaliphilus</taxon>
    </lineage>
</organism>
<protein>
    <submittedName>
        <fullName evidence="2">GNAT family N-acetyltransferase</fullName>
    </submittedName>
</protein>
<dbReference type="Pfam" id="PF00583">
    <property type="entry name" value="Acetyltransf_1"/>
    <property type="match status" value="1"/>
</dbReference>
<accession>A0A833HM85</accession>
<name>A0A833HM85_9FIRM</name>
<dbReference type="CDD" id="cd04301">
    <property type="entry name" value="NAT_SF"/>
    <property type="match status" value="1"/>
</dbReference>
<dbReference type="OrthoDB" id="1928855at2"/>
<dbReference type="InterPro" id="IPR016181">
    <property type="entry name" value="Acyl_CoA_acyltransferase"/>
</dbReference>
<proteinExistence type="predicted"/>
<dbReference type="Gene3D" id="3.40.630.30">
    <property type="match status" value="1"/>
</dbReference>
<dbReference type="GO" id="GO:0016747">
    <property type="term" value="F:acyltransferase activity, transferring groups other than amino-acyl groups"/>
    <property type="evidence" value="ECO:0007669"/>
    <property type="project" value="InterPro"/>
</dbReference>
<dbReference type="Proteomes" id="UP000465601">
    <property type="component" value="Unassembled WGS sequence"/>
</dbReference>
<reference evidence="2 3" key="1">
    <citation type="submission" date="2019-10" db="EMBL/GenBank/DDBJ databases">
        <title>Alkaliphilus serpentinus sp. nov. and Alkaliphilus pronyensis sp. nov., two novel anaerobic alkaliphilic species isolated from the serpentinized-hosted hydrothermal field of the Prony Bay (New Caledonia).</title>
        <authorList>
            <person name="Postec A."/>
        </authorList>
    </citation>
    <scope>NUCLEOTIDE SEQUENCE [LARGE SCALE GENOMIC DNA]</scope>
    <source>
        <strain evidence="2 3">LacT</strain>
    </source>
</reference>
<evidence type="ECO:0000313" key="2">
    <source>
        <dbReference type="EMBL" id="KAB3527273.1"/>
    </source>
</evidence>
<dbReference type="EMBL" id="WBZB01000044">
    <property type="protein sequence ID" value="KAB3527273.1"/>
    <property type="molecule type" value="Genomic_DNA"/>
</dbReference>
<gene>
    <name evidence="2" type="ORF">F8153_12475</name>
</gene>
<evidence type="ECO:0000313" key="3">
    <source>
        <dbReference type="Proteomes" id="UP000465601"/>
    </source>
</evidence>
<dbReference type="SUPFAM" id="SSF55729">
    <property type="entry name" value="Acyl-CoA N-acyltransferases (Nat)"/>
    <property type="match status" value="1"/>
</dbReference>
<keyword evidence="2" id="KW-0808">Transferase</keyword>
<dbReference type="PROSITE" id="PS51186">
    <property type="entry name" value="GNAT"/>
    <property type="match status" value="1"/>
</dbReference>
<dbReference type="InterPro" id="IPR000182">
    <property type="entry name" value="GNAT_dom"/>
</dbReference>
<dbReference type="AlphaFoldDB" id="A0A833HM85"/>
<keyword evidence="3" id="KW-1185">Reference proteome</keyword>
<sequence length="200" mass="23127">MENRVEGCTNKVISLSGGLEMIEIRKLTEDDMQQAMELKVLCWTEELAGRAENTLSVSKERDSWLDWMNTAEEHNDIRLLIGAFENNQMLGVAFASFAETDDIPDKGIELNGFWVYPNQRGKGISLMLLLYVLDFYSKEDMEKIVIYNPHYAPSNQYYQKLGAKVVKQEYQMEGKLLVDVFIADIVPMKMKLKELLHKYQ</sequence>
<evidence type="ECO:0000259" key="1">
    <source>
        <dbReference type="PROSITE" id="PS51186"/>
    </source>
</evidence>
<feature type="domain" description="N-acetyltransferase" evidence="1">
    <location>
        <begin position="22"/>
        <end position="193"/>
    </location>
</feature>